<comment type="caution">
    <text evidence="8">The sequence shown here is derived from an EMBL/GenBank/DDBJ whole genome shotgun (WGS) entry which is preliminary data.</text>
</comment>
<dbReference type="InterPro" id="IPR015867">
    <property type="entry name" value="N-reg_PII/ATP_PRibTrfase_C"/>
</dbReference>
<dbReference type="InterPro" id="IPR019264">
    <property type="entry name" value="DUF2179"/>
</dbReference>
<keyword evidence="3 6" id="KW-0812">Transmembrane</keyword>
<dbReference type="InterPro" id="IPR051461">
    <property type="entry name" value="UPF0750_membrane"/>
</dbReference>
<dbReference type="CDD" id="cd16380">
    <property type="entry name" value="YitT_C"/>
    <property type="match status" value="1"/>
</dbReference>
<accession>A0A9D2GGK8</accession>
<keyword evidence="2" id="KW-1003">Cell membrane</keyword>
<feature type="transmembrane region" description="Helical" evidence="6">
    <location>
        <begin position="104"/>
        <end position="122"/>
    </location>
</feature>
<proteinExistence type="predicted"/>
<protein>
    <submittedName>
        <fullName evidence="8">YitT family protein</fullName>
    </submittedName>
</protein>
<feature type="domain" description="DUF2179" evidence="7">
    <location>
        <begin position="217"/>
        <end position="271"/>
    </location>
</feature>
<dbReference type="Proteomes" id="UP000824101">
    <property type="component" value="Unassembled WGS sequence"/>
</dbReference>
<dbReference type="EMBL" id="DXBC01000088">
    <property type="protein sequence ID" value="HIZ79274.1"/>
    <property type="molecule type" value="Genomic_DNA"/>
</dbReference>
<evidence type="ECO:0000256" key="5">
    <source>
        <dbReference type="ARBA" id="ARBA00023136"/>
    </source>
</evidence>
<reference evidence="8" key="2">
    <citation type="submission" date="2021-04" db="EMBL/GenBank/DDBJ databases">
        <authorList>
            <person name="Gilroy R."/>
        </authorList>
    </citation>
    <scope>NUCLEOTIDE SEQUENCE</scope>
    <source>
        <strain evidence="8">ChiBcec1-1093</strain>
    </source>
</reference>
<evidence type="ECO:0000313" key="8">
    <source>
        <dbReference type="EMBL" id="HIZ79274.1"/>
    </source>
</evidence>
<gene>
    <name evidence="8" type="ORF">IAA17_05755</name>
</gene>
<dbReference type="InterPro" id="IPR003740">
    <property type="entry name" value="YitT"/>
</dbReference>
<feature type="transmembrane region" description="Helical" evidence="6">
    <location>
        <begin position="142"/>
        <end position="164"/>
    </location>
</feature>
<evidence type="ECO:0000256" key="4">
    <source>
        <dbReference type="ARBA" id="ARBA00022989"/>
    </source>
</evidence>
<dbReference type="PANTHER" id="PTHR33545:SF5">
    <property type="entry name" value="UPF0750 MEMBRANE PROTEIN YITT"/>
    <property type="match status" value="1"/>
</dbReference>
<dbReference type="PANTHER" id="PTHR33545">
    <property type="entry name" value="UPF0750 MEMBRANE PROTEIN YITT-RELATED"/>
    <property type="match status" value="1"/>
</dbReference>
<dbReference type="Pfam" id="PF02588">
    <property type="entry name" value="YitT_membrane"/>
    <property type="match status" value="1"/>
</dbReference>
<dbReference type="Pfam" id="PF10035">
    <property type="entry name" value="DUF2179"/>
    <property type="match status" value="1"/>
</dbReference>
<evidence type="ECO:0000256" key="6">
    <source>
        <dbReference type="SAM" id="Phobius"/>
    </source>
</evidence>
<evidence type="ECO:0000256" key="3">
    <source>
        <dbReference type="ARBA" id="ARBA00022692"/>
    </source>
</evidence>
<comment type="subcellular location">
    <subcellularLocation>
        <location evidence="1">Cell membrane</location>
        <topology evidence="1">Multi-pass membrane protein</topology>
    </subcellularLocation>
</comment>
<keyword evidence="5 6" id="KW-0472">Membrane</keyword>
<evidence type="ECO:0000259" key="7">
    <source>
        <dbReference type="Pfam" id="PF10035"/>
    </source>
</evidence>
<feature type="transmembrane region" description="Helical" evidence="6">
    <location>
        <begin position="46"/>
        <end position="65"/>
    </location>
</feature>
<feature type="transmembrane region" description="Helical" evidence="6">
    <location>
        <begin position="7"/>
        <end position="26"/>
    </location>
</feature>
<feature type="transmembrane region" description="Helical" evidence="6">
    <location>
        <begin position="170"/>
        <end position="188"/>
    </location>
</feature>
<name>A0A9D2GGK8_9FIRM</name>
<evidence type="ECO:0000256" key="1">
    <source>
        <dbReference type="ARBA" id="ARBA00004651"/>
    </source>
</evidence>
<dbReference type="Gene3D" id="3.30.70.120">
    <property type="match status" value="1"/>
</dbReference>
<feature type="transmembrane region" description="Helical" evidence="6">
    <location>
        <begin position="72"/>
        <end position="92"/>
    </location>
</feature>
<evidence type="ECO:0000256" key="2">
    <source>
        <dbReference type="ARBA" id="ARBA00022475"/>
    </source>
</evidence>
<dbReference type="GO" id="GO:0005886">
    <property type="term" value="C:plasma membrane"/>
    <property type="evidence" value="ECO:0007669"/>
    <property type="project" value="UniProtKB-SubCell"/>
</dbReference>
<dbReference type="AlphaFoldDB" id="A0A9D2GGK8"/>
<dbReference type="PIRSF" id="PIRSF006483">
    <property type="entry name" value="Membrane_protein_YitT"/>
    <property type="match status" value="1"/>
</dbReference>
<keyword evidence="4 6" id="KW-1133">Transmembrane helix</keyword>
<organism evidence="8 9">
    <name type="scientific">Candidatus Lachnoclostridium stercorigallinarum</name>
    <dbReference type="NCBI Taxonomy" id="2838634"/>
    <lineage>
        <taxon>Bacteria</taxon>
        <taxon>Bacillati</taxon>
        <taxon>Bacillota</taxon>
        <taxon>Clostridia</taxon>
        <taxon>Lachnospirales</taxon>
        <taxon>Lachnospiraceae</taxon>
    </lineage>
</organism>
<evidence type="ECO:0000313" key="9">
    <source>
        <dbReference type="Proteomes" id="UP000824101"/>
    </source>
</evidence>
<reference evidence="8" key="1">
    <citation type="journal article" date="2021" name="PeerJ">
        <title>Extensive microbial diversity within the chicken gut microbiome revealed by metagenomics and culture.</title>
        <authorList>
            <person name="Gilroy R."/>
            <person name="Ravi A."/>
            <person name="Getino M."/>
            <person name="Pursley I."/>
            <person name="Horton D.L."/>
            <person name="Alikhan N.F."/>
            <person name="Baker D."/>
            <person name="Gharbi K."/>
            <person name="Hall N."/>
            <person name="Watson M."/>
            <person name="Adriaenssens E.M."/>
            <person name="Foster-Nyarko E."/>
            <person name="Jarju S."/>
            <person name="Secka A."/>
            <person name="Antonio M."/>
            <person name="Oren A."/>
            <person name="Chaudhuri R.R."/>
            <person name="La Ragione R."/>
            <person name="Hildebrand F."/>
            <person name="Pallen M.J."/>
        </authorList>
    </citation>
    <scope>NUCLEOTIDE SEQUENCE</scope>
    <source>
        <strain evidence="8">ChiBcec1-1093</strain>
    </source>
</reference>
<sequence length="287" mass="30720">MKRGVTIVSVFLGNTLSALGIGGFLIPAGMMMGGATGIGLAVNHYTGIPVSAVLAVLNVVLFLIGAAILGKAFALMTIISTFYSPFILEVVQRTVPAGLTDDRMLATIMGGLLVGLGLGMVLRVGASTGGMDIPPLILKKKAGIPVGVSMYAFDFCILAAQALFSGLEKMLYSIILIIIYTTVIDKLMTIGTSQMQAKIISENYEEINRAIQQKLDRGTTLVAIKGGYLEKESYEIMTILSTRELTKLSGLVMELDPKAFMIVNRVNEVRGRGFTLGKRFLEKTDAN</sequence>